<dbReference type="EMBL" id="MCFC01000050">
    <property type="protein sequence ID" value="ORY26155.1"/>
    <property type="molecule type" value="Genomic_DNA"/>
</dbReference>
<feature type="compositionally biased region" description="Low complexity" evidence="5">
    <location>
        <begin position="528"/>
        <end position="542"/>
    </location>
</feature>
<keyword evidence="2" id="KW-0963">Cytoplasm</keyword>
<gene>
    <name evidence="6" type="ORF">BCR39DRAFT_589822</name>
</gene>
<evidence type="ECO:0000256" key="4">
    <source>
        <dbReference type="ARBA" id="ARBA00022737"/>
    </source>
</evidence>
<dbReference type="PROSITE" id="PS51450">
    <property type="entry name" value="LRR"/>
    <property type="match status" value="2"/>
</dbReference>
<dbReference type="InParanoid" id="A0A1Y2AW79"/>
<dbReference type="PANTHER" id="PTHR15454:SF69">
    <property type="entry name" value="SERINE_THREONINE-PROTEIN KINASE 11-INTERACTING PROTEIN"/>
    <property type="match status" value="1"/>
</dbReference>
<dbReference type="Pfam" id="PF13855">
    <property type="entry name" value="LRR_8"/>
    <property type="match status" value="1"/>
</dbReference>
<feature type="compositionally biased region" description="Low complexity" evidence="5">
    <location>
        <begin position="583"/>
        <end position="593"/>
    </location>
</feature>
<dbReference type="PANTHER" id="PTHR15454">
    <property type="entry name" value="NISCHARIN RELATED"/>
    <property type="match status" value="1"/>
</dbReference>
<feature type="region of interest" description="Disordered" evidence="5">
    <location>
        <begin position="486"/>
        <end position="671"/>
    </location>
</feature>
<dbReference type="SMART" id="SM00369">
    <property type="entry name" value="LRR_TYP"/>
    <property type="match status" value="2"/>
</dbReference>
<keyword evidence="4" id="KW-0677">Repeat</keyword>
<proteinExistence type="predicted"/>
<dbReference type="Proteomes" id="UP000193986">
    <property type="component" value="Unassembled WGS sequence"/>
</dbReference>
<comment type="subcellular location">
    <subcellularLocation>
        <location evidence="1">Cytoplasm</location>
    </subcellularLocation>
</comment>
<keyword evidence="7" id="KW-1185">Reference proteome</keyword>
<evidence type="ECO:0000256" key="5">
    <source>
        <dbReference type="SAM" id="MobiDB-lite"/>
    </source>
</evidence>
<reference evidence="6 7" key="1">
    <citation type="submission" date="2016-07" db="EMBL/GenBank/DDBJ databases">
        <title>Pervasive Adenine N6-methylation of Active Genes in Fungi.</title>
        <authorList>
            <consortium name="DOE Joint Genome Institute"/>
            <person name="Mondo S.J."/>
            <person name="Dannebaum R.O."/>
            <person name="Kuo R.C."/>
            <person name="Labutti K."/>
            <person name="Haridas S."/>
            <person name="Kuo A."/>
            <person name="Salamov A."/>
            <person name="Ahrendt S.R."/>
            <person name="Lipzen A."/>
            <person name="Sullivan W."/>
            <person name="Andreopoulos W.B."/>
            <person name="Clum A."/>
            <person name="Lindquist E."/>
            <person name="Daum C."/>
            <person name="Ramamoorthy G.K."/>
            <person name="Gryganskyi A."/>
            <person name="Culley D."/>
            <person name="Magnuson J.K."/>
            <person name="James T.Y."/>
            <person name="O'Malley M.A."/>
            <person name="Stajich J.E."/>
            <person name="Spatafora J.W."/>
            <person name="Visel A."/>
            <person name="Grigoriev I.V."/>
        </authorList>
    </citation>
    <scope>NUCLEOTIDE SEQUENCE [LARGE SCALE GENOMIC DNA]</scope>
    <source>
        <strain evidence="6 7">68-887.2</strain>
    </source>
</reference>
<evidence type="ECO:0000313" key="7">
    <source>
        <dbReference type="Proteomes" id="UP000193986"/>
    </source>
</evidence>
<dbReference type="Gene3D" id="3.80.10.10">
    <property type="entry name" value="Ribonuclease Inhibitor"/>
    <property type="match status" value="1"/>
</dbReference>
<sequence>MSFLLSPSGPSESEPLPGREYLIKLQKYLKTNLTRLAPGPISRSPSNPSILQQSYTLLTLGLDPNSQPLSNNIKIPLTFGFGQPSTPSPPRTPSKPILLRLPPDRLLYLLLRWQSLPQGLPHVGRTDVPIAPGVPVAARGARSDERVGKEEGDVRSVRSWVGSMRSVSIGSLAPGRGMGMGWFSKKEEVNEDQILLALYSIFTVLPALLIHPPFISDRPIAELVDAGGYTQLGGIDVRVPLDVLRNLQVLELEGYDPRGLLMPPNPGLRSLTVRSVQDADDWLDELLVVPVTDNDDNTDSLPPSTARFPNLRHLSLPSTTLLSFPSLPLSRLTSLDLSYNLLNTIPPSLSSLHSLVSLNLSNNLITSVRNAPSVLGNITSLNLASNRCDCLVGLERVLGLERVDVRDNLLSEWDEVGRLAVLPHIKAIWCTGNPFDRDNKSGDDDWRVDLGVAFAIESKSGGDGEGSVIFDDRPFSWSESRRIESEMASKGHLSHSRGYTTAAKPTTTSTNQQYDSIRSHIQSERSRPTTNTTTASVNANPNSPAPSIHLPPYPNSPASSAAIHKKRRPRRVINLDDTAENPVVGRVSGGSVRLPPKTRLSGTSDTIEEEDRTKSSNANSGPKEKEKERKQGEQGEDGQGKVSMPKRSGRRARVSASMFEPITKGDGNGNQ</sequence>
<dbReference type="AlphaFoldDB" id="A0A1Y2AW79"/>
<evidence type="ECO:0000256" key="2">
    <source>
        <dbReference type="ARBA" id="ARBA00022490"/>
    </source>
</evidence>
<dbReference type="InterPro" id="IPR001611">
    <property type="entry name" value="Leu-rich_rpt"/>
</dbReference>
<dbReference type="STRING" id="71784.A0A1Y2AW79"/>
<feature type="compositionally biased region" description="Basic and acidic residues" evidence="5">
    <location>
        <begin position="517"/>
        <end position="527"/>
    </location>
</feature>
<organism evidence="6 7">
    <name type="scientific">Naematelia encephala</name>
    <dbReference type="NCBI Taxonomy" id="71784"/>
    <lineage>
        <taxon>Eukaryota</taxon>
        <taxon>Fungi</taxon>
        <taxon>Dikarya</taxon>
        <taxon>Basidiomycota</taxon>
        <taxon>Agaricomycotina</taxon>
        <taxon>Tremellomycetes</taxon>
        <taxon>Tremellales</taxon>
        <taxon>Naemateliaceae</taxon>
        <taxon>Naematelia</taxon>
    </lineage>
</organism>
<feature type="compositionally biased region" description="Low complexity" evidence="5">
    <location>
        <begin position="500"/>
        <end position="510"/>
    </location>
</feature>
<evidence type="ECO:0000256" key="1">
    <source>
        <dbReference type="ARBA" id="ARBA00004496"/>
    </source>
</evidence>
<dbReference type="InterPro" id="IPR003591">
    <property type="entry name" value="Leu-rich_rpt_typical-subtyp"/>
</dbReference>
<comment type="caution">
    <text evidence="6">The sequence shown here is derived from an EMBL/GenBank/DDBJ whole genome shotgun (WGS) entry which is preliminary data.</text>
</comment>
<dbReference type="InterPro" id="IPR032675">
    <property type="entry name" value="LRR_dom_sf"/>
</dbReference>
<evidence type="ECO:0000313" key="6">
    <source>
        <dbReference type="EMBL" id="ORY26155.1"/>
    </source>
</evidence>
<protein>
    <submittedName>
        <fullName evidence="6">Uncharacterized protein</fullName>
    </submittedName>
</protein>
<evidence type="ECO:0000256" key="3">
    <source>
        <dbReference type="ARBA" id="ARBA00022614"/>
    </source>
</evidence>
<dbReference type="GO" id="GO:0005737">
    <property type="term" value="C:cytoplasm"/>
    <property type="evidence" value="ECO:0007669"/>
    <property type="project" value="UniProtKB-SubCell"/>
</dbReference>
<accession>A0A1Y2AW79</accession>
<dbReference type="OrthoDB" id="676979at2759"/>
<feature type="compositionally biased region" description="Basic and acidic residues" evidence="5">
    <location>
        <begin position="622"/>
        <end position="633"/>
    </location>
</feature>
<keyword evidence="3" id="KW-0433">Leucine-rich repeat</keyword>
<name>A0A1Y2AW79_9TREE</name>
<dbReference type="SUPFAM" id="SSF52058">
    <property type="entry name" value="L domain-like"/>
    <property type="match status" value="1"/>
</dbReference>